<evidence type="ECO:0000313" key="7">
    <source>
        <dbReference type="EMBL" id="GIG32536.1"/>
    </source>
</evidence>
<dbReference type="PRINTS" id="PR00400">
    <property type="entry name" value="TETREPRESSOR"/>
</dbReference>
<dbReference type="Gene3D" id="1.10.357.10">
    <property type="entry name" value="Tetracycline Repressor, domain 2"/>
    <property type="match status" value="1"/>
</dbReference>
<name>A0A7Y9FFT5_9CELL</name>
<dbReference type="Gene3D" id="1.10.10.60">
    <property type="entry name" value="Homeodomain-like"/>
    <property type="match status" value="1"/>
</dbReference>
<evidence type="ECO:0000256" key="4">
    <source>
        <dbReference type="ARBA" id="ARBA00023163"/>
    </source>
</evidence>
<dbReference type="InterPro" id="IPR036271">
    <property type="entry name" value="Tet_transcr_reg_TetR-rel_C_sf"/>
</dbReference>
<keyword evidence="4" id="KW-0804">Transcription</keyword>
<evidence type="ECO:0000256" key="2">
    <source>
        <dbReference type="ARBA" id="ARBA00023015"/>
    </source>
</evidence>
<organism evidence="8 9">
    <name type="scientific">Cellulomonas oligotrophica</name>
    <dbReference type="NCBI Taxonomy" id="931536"/>
    <lineage>
        <taxon>Bacteria</taxon>
        <taxon>Bacillati</taxon>
        <taxon>Actinomycetota</taxon>
        <taxon>Actinomycetes</taxon>
        <taxon>Micrococcales</taxon>
        <taxon>Cellulomonadaceae</taxon>
        <taxon>Cellulomonas</taxon>
    </lineage>
</organism>
<dbReference type="Pfam" id="PF00440">
    <property type="entry name" value="TetR_N"/>
    <property type="match status" value="1"/>
</dbReference>
<dbReference type="GO" id="GO:0046677">
    <property type="term" value="P:response to antibiotic"/>
    <property type="evidence" value="ECO:0007669"/>
    <property type="project" value="InterPro"/>
</dbReference>
<dbReference type="InterPro" id="IPR003012">
    <property type="entry name" value="Tet_transcr_reg_TetR"/>
</dbReference>
<dbReference type="SUPFAM" id="SSF48498">
    <property type="entry name" value="Tetracyclin repressor-like, C-terminal domain"/>
    <property type="match status" value="1"/>
</dbReference>
<evidence type="ECO:0000256" key="5">
    <source>
        <dbReference type="PROSITE-ProRule" id="PRU00335"/>
    </source>
</evidence>
<dbReference type="EMBL" id="JACCBK010000001">
    <property type="protein sequence ID" value="NYD86574.1"/>
    <property type="molecule type" value="Genomic_DNA"/>
</dbReference>
<evidence type="ECO:0000313" key="9">
    <source>
        <dbReference type="Proteomes" id="UP000577956"/>
    </source>
</evidence>
<dbReference type="Proteomes" id="UP000577956">
    <property type="component" value="Unassembled WGS sequence"/>
</dbReference>
<dbReference type="PANTHER" id="PTHR30055">
    <property type="entry name" value="HTH-TYPE TRANSCRIPTIONAL REGULATOR RUTR"/>
    <property type="match status" value="1"/>
</dbReference>
<dbReference type="Proteomes" id="UP000618382">
    <property type="component" value="Unassembled WGS sequence"/>
</dbReference>
<protein>
    <submittedName>
        <fullName evidence="8">AcrR family transcriptional regulator</fullName>
    </submittedName>
    <submittedName>
        <fullName evidence="7">TetR family transcriptional regulator</fullName>
    </submittedName>
</protein>
<dbReference type="SUPFAM" id="SSF46689">
    <property type="entry name" value="Homeodomain-like"/>
    <property type="match status" value="1"/>
</dbReference>
<dbReference type="GO" id="GO:0045892">
    <property type="term" value="P:negative regulation of DNA-templated transcription"/>
    <property type="evidence" value="ECO:0007669"/>
    <property type="project" value="InterPro"/>
</dbReference>
<evidence type="ECO:0000256" key="1">
    <source>
        <dbReference type="ARBA" id="ARBA00022491"/>
    </source>
</evidence>
<dbReference type="AlphaFoldDB" id="A0A7Y9FFT5"/>
<feature type="domain" description="HTH tetR-type" evidence="6">
    <location>
        <begin position="12"/>
        <end position="72"/>
    </location>
</feature>
<accession>A0A7Y9FFT5</accession>
<keyword evidence="10" id="KW-1185">Reference proteome</keyword>
<dbReference type="GO" id="GO:0000976">
    <property type="term" value="F:transcription cis-regulatory region binding"/>
    <property type="evidence" value="ECO:0007669"/>
    <property type="project" value="TreeGrafter"/>
</dbReference>
<keyword evidence="1" id="KW-0678">Repressor</keyword>
<dbReference type="PANTHER" id="PTHR30055:SF151">
    <property type="entry name" value="TRANSCRIPTIONAL REGULATORY PROTEIN"/>
    <property type="match status" value="1"/>
</dbReference>
<reference evidence="8 9" key="1">
    <citation type="submission" date="2020-07" db="EMBL/GenBank/DDBJ databases">
        <title>Sequencing the genomes of 1000 actinobacteria strains.</title>
        <authorList>
            <person name="Klenk H.-P."/>
        </authorList>
    </citation>
    <scope>NUCLEOTIDE SEQUENCE [LARGE SCALE GENOMIC DNA]</scope>
    <source>
        <strain evidence="8 9">DSM 24482</strain>
    </source>
</reference>
<dbReference type="PROSITE" id="PS50977">
    <property type="entry name" value="HTH_TETR_2"/>
    <property type="match status" value="1"/>
</dbReference>
<dbReference type="Pfam" id="PF02909">
    <property type="entry name" value="TetR_C_1"/>
    <property type="match status" value="1"/>
</dbReference>
<comment type="caution">
    <text evidence="8">The sequence shown here is derived from an EMBL/GenBank/DDBJ whole genome shotgun (WGS) entry which is preliminary data.</text>
</comment>
<dbReference type="InterPro" id="IPR004111">
    <property type="entry name" value="Repressor_TetR_C"/>
</dbReference>
<sequence>MGAPGTSPRRERLNRERVLAAAVALADSEGVDALSMRRLADHLGVVPMALYKHVAHKEALLDGMVEQVIAEIDAPDPGAGWRAALRDRTLSARRALLRHPWARRVLETRTTQTPAVLEYLDATIAVLRRDGFSDELTHHVMHALGSRAWGFTQELFVAPAPAAAPPDPETLRAVLERFPNVAAIASPARHDGATVVGTGCDDQAEFEFALDLVLDGIALRHAQGWTPPPPTAPEVTP</sequence>
<dbReference type="RefSeq" id="WP_239072856.1">
    <property type="nucleotide sequence ID" value="NZ_BAABFI010000001.1"/>
</dbReference>
<evidence type="ECO:0000313" key="8">
    <source>
        <dbReference type="EMBL" id="NYD86574.1"/>
    </source>
</evidence>
<gene>
    <name evidence="8" type="ORF">BKA21_002123</name>
    <name evidence="7" type="ORF">Col01nite_16950</name>
</gene>
<evidence type="ECO:0000313" key="10">
    <source>
        <dbReference type="Proteomes" id="UP000618382"/>
    </source>
</evidence>
<evidence type="ECO:0000259" key="6">
    <source>
        <dbReference type="PROSITE" id="PS50977"/>
    </source>
</evidence>
<reference evidence="7 10" key="2">
    <citation type="submission" date="2021-01" db="EMBL/GenBank/DDBJ databases">
        <title>Whole genome shotgun sequence of Cellulomonas oligotrophica NBRC 109435.</title>
        <authorList>
            <person name="Komaki H."/>
            <person name="Tamura T."/>
        </authorList>
    </citation>
    <scope>NUCLEOTIDE SEQUENCE [LARGE SCALE GENOMIC DNA]</scope>
    <source>
        <strain evidence="7 10">NBRC 109435</strain>
    </source>
</reference>
<dbReference type="InterPro" id="IPR050109">
    <property type="entry name" value="HTH-type_TetR-like_transc_reg"/>
</dbReference>
<dbReference type="InterPro" id="IPR009057">
    <property type="entry name" value="Homeodomain-like_sf"/>
</dbReference>
<keyword evidence="3 5" id="KW-0238">DNA-binding</keyword>
<dbReference type="InterPro" id="IPR001647">
    <property type="entry name" value="HTH_TetR"/>
</dbReference>
<dbReference type="EMBL" id="BONN01000004">
    <property type="protein sequence ID" value="GIG32536.1"/>
    <property type="molecule type" value="Genomic_DNA"/>
</dbReference>
<dbReference type="GO" id="GO:0003700">
    <property type="term" value="F:DNA-binding transcription factor activity"/>
    <property type="evidence" value="ECO:0007669"/>
    <property type="project" value="TreeGrafter"/>
</dbReference>
<evidence type="ECO:0000256" key="3">
    <source>
        <dbReference type="ARBA" id="ARBA00023125"/>
    </source>
</evidence>
<keyword evidence="2" id="KW-0805">Transcription regulation</keyword>
<proteinExistence type="predicted"/>
<feature type="DNA-binding region" description="H-T-H motif" evidence="5">
    <location>
        <begin position="35"/>
        <end position="54"/>
    </location>
</feature>